<gene>
    <name evidence="2" type="ORF">SAMN05444342_3797</name>
    <name evidence="1" type="ORF">ZOD2009_00470</name>
</gene>
<evidence type="ECO:0000313" key="4">
    <source>
        <dbReference type="Proteomes" id="UP000184203"/>
    </source>
</evidence>
<accession>E7QNR8</accession>
<evidence type="ECO:0000313" key="3">
    <source>
        <dbReference type="Proteomes" id="UP000003751"/>
    </source>
</evidence>
<dbReference type="EMBL" id="FRAN01000007">
    <property type="protein sequence ID" value="SHL43988.1"/>
    <property type="molecule type" value="Genomic_DNA"/>
</dbReference>
<dbReference type="EMBL" id="AEMG01000002">
    <property type="protein sequence ID" value="EFW93571.1"/>
    <property type="molecule type" value="Genomic_DNA"/>
</dbReference>
<reference evidence="4" key="3">
    <citation type="submission" date="2016-11" db="EMBL/GenBank/DDBJ databases">
        <authorList>
            <person name="Varghese N."/>
            <person name="Submissions S."/>
        </authorList>
    </citation>
    <scope>NUCLEOTIDE SEQUENCE [LARGE SCALE GENOMIC DNA]</scope>
    <source>
        <strain evidence="4">DX253</strain>
    </source>
</reference>
<keyword evidence="4" id="KW-1185">Reference proteome</keyword>
<reference evidence="2" key="2">
    <citation type="submission" date="2016-11" db="EMBL/GenBank/DDBJ databases">
        <authorList>
            <person name="Jaros S."/>
            <person name="Januszkiewicz K."/>
            <person name="Wedrychowicz H."/>
        </authorList>
    </citation>
    <scope>NUCLEOTIDE SEQUENCE [LARGE SCALE GENOMIC DNA]</scope>
    <source>
        <strain evidence="2">DX253</strain>
    </source>
</reference>
<dbReference type="Proteomes" id="UP000003751">
    <property type="component" value="Unassembled WGS sequence"/>
</dbReference>
<dbReference type="AlphaFoldDB" id="E7QNR8"/>
<dbReference type="Proteomes" id="UP000184203">
    <property type="component" value="Unassembled WGS sequence"/>
</dbReference>
<evidence type="ECO:0000313" key="1">
    <source>
        <dbReference type="EMBL" id="EFW93571.1"/>
    </source>
</evidence>
<dbReference type="PATRIC" id="fig|797209.4.peg.73"/>
<evidence type="ECO:0000313" key="2">
    <source>
        <dbReference type="EMBL" id="SHL43988.1"/>
    </source>
</evidence>
<name>E7QNR8_HALPU</name>
<proteinExistence type="predicted"/>
<organism evidence="1 3">
    <name type="scientific">Haladaptatus paucihalophilus DX253</name>
    <dbReference type="NCBI Taxonomy" id="797209"/>
    <lineage>
        <taxon>Archaea</taxon>
        <taxon>Methanobacteriati</taxon>
        <taxon>Methanobacteriota</taxon>
        <taxon>Stenosarchaea group</taxon>
        <taxon>Halobacteria</taxon>
        <taxon>Halobacteriales</taxon>
        <taxon>Haladaptataceae</taxon>
        <taxon>Haladaptatus</taxon>
    </lineage>
</organism>
<sequence>MLSVLLVAIGVLLSGTVPGLVIGAPMAALGAYAIVDPRLGDTPDVLGHLAGQTR</sequence>
<protein>
    <submittedName>
        <fullName evidence="1">Uncharacterized protein</fullName>
    </submittedName>
</protein>
<reference evidence="1 3" key="1">
    <citation type="journal article" date="2014" name="ISME J.">
        <title>Trehalose/2-sulfotrehalose biosynthesis and glycine-betaine uptake are widely spread mechanisms for osmoadaptation in the Halobacteriales.</title>
        <authorList>
            <person name="Youssef N.H."/>
            <person name="Savage-Ashlock K.N."/>
            <person name="McCully A.L."/>
            <person name="Luedtke B."/>
            <person name="Shaw E.I."/>
            <person name="Hoff W.D."/>
            <person name="Elshahed M.S."/>
        </authorList>
    </citation>
    <scope>NUCLEOTIDE SEQUENCE [LARGE SCALE GENOMIC DNA]</scope>
    <source>
        <strain evidence="1 3">DX253</strain>
    </source>
</reference>